<evidence type="ECO:0000313" key="1">
    <source>
        <dbReference type="EMBL" id="SFR13894.1"/>
    </source>
</evidence>
<reference evidence="2" key="1">
    <citation type="submission" date="2016-10" db="EMBL/GenBank/DDBJ databases">
        <authorList>
            <person name="Varghese N."/>
            <person name="Submissions S."/>
        </authorList>
    </citation>
    <scope>NUCLEOTIDE SEQUENCE [LARGE SCALE GENOMIC DNA]</scope>
    <source>
        <strain evidence="2">DSM 3669</strain>
    </source>
</reference>
<dbReference type="Proteomes" id="UP000199584">
    <property type="component" value="Unassembled WGS sequence"/>
</dbReference>
<dbReference type="InterPro" id="IPR014199">
    <property type="entry name" value="Spore_YtxC"/>
</dbReference>
<dbReference type="OrthoDB" id="2986513at2"/>
<keyword evidence="2" id="KW-1185">Reference proteome</keyword>
<sequence>MAQCISIGTAYRKDLLKDNLCRELWALKNKGAAVRLEESPAGGGLTFLACCISGTGQVEPVFKQQIAGVITNLIISEWEDKLLRDIIRTHYYYFDDDEKCTIYKHAQQKLNFNVQKKEKNKLWILNRLTEYLTSNSDIVIDGFIRFRLKEYVNSLYDVADEAVDDFLSEREYNEFIQLLRYFVEIQEPRVDLINVVLCCDGVFKLYDEKGEVINSDYLHDFMMDLTDNEINYEDLLISALITIAPGHIKIHPGSGKIPAGTMDTISKVFAGRVSRCEGCALCSSNNN</sequence>
<dbReference type="EMBL" id="FOYM01000029">
    <property type="protein sequence ID" value="SFR13894.1"/>
    <property type="molecule type" value="Genomic_DNA"/>
</dbReference>
<dbReference type="AlphaFoldDB" id="A0A1I6E838"/>
<organism evidence="1 2">
    <name type="scientific">Desulfoscipio geothermicus DSM 3669</name>
    <dbReference type="NCBI Taxonomy" id="1121426"/>
    <lineage>
        <taxon>Bacteria</taxon>
        <taxon>Bacillati</taxon>
        <taxon>Bacillota</taxon>
        <taxon>Clostridia</taxon>
        <taxon>Eubacteriales</taxon>
        <taxon>Desulfallaceae</taxon>
        <taxon>Desulfoscipio</taxon>
    </lineage>
</organism>
<proteinExistence type="predicted"/>
<dbReference type="RefSeq" id="WP_092486225.1">
    <property type="nucleotide sequence ID" value="NZ_FOYM01000029.1"/>
</dbReference>
<accession>A0A1I6E838</accession>
<dbReference type="NCBIfam" id="TIGR02834">
    <property type="entry name" value="spo_ytxC"/>
    <property type="match status" value="1"/>
</dbReference>
<evidence type="ECO:0000313" key="2">
    <source>
        <dbReference type="Proteomes" id="UP000199584"/>
    </source>
</evidence>
<protein>
    <submittedName>
        <fullName evidence="1">Putative sporulation protein YtxC</fullName>
    </submittedName>
</protein>
<dbReference type="STRING" id="39060.SAMN05660706_12920"/>
<name>A0A1I6E838_9FIRM</name>
<gene>
    <name evidence="1" type="ORF">SAMN05660706_12920</name>
</gene>
<dbReference type="Pfam" id="PF08812">
    <property type="entry name" value="YtxC"/>
    <property type="match status" value="1"/>
</dbReference>